<organism evidence="1 2">
    <name type="scientific">Caerostris extrusa</name>
    <name type="common">Bark spider</name>
    <name type="synonym">Caerostris bankana</name>
    <dbReference type="NCBI Taxonomy" id="172846"/>
    <lineage>
        <taxon>Eukaryota</taxon>
        <taxon>Metazoa</taxon>
        <taxon>Ecdysozoa</taxon>
        <taxon>Arthropoda</taxon>
        <taxon>Chelicerata</taxon>
        <taxon>Arachnida</taxon>
        <taxon>Araneae</taxon>
        <taxon>Araneomorphae</taxon>
        <taxon>Entelegynae</taxon>
        <taxon>Araneoidea</taxon>
        <taxon>Araneidae</taxon>
        <taxon>Caerostris</taxon>
    </lineage>
</organism>
<gene>
    <name evidence="1" type="ORF">CEXT_620431</name>
</gene>
<evidence type="ECO:0000313" key="2">
    <source>
        <dbReference type="Proteomes" id="UP001054945"/>
    </source>
</evidence>
<dbReference type="EMBL" id="BPLR01021506">
    <property type="protein sequence ID" value="GIX90575.1"/>
    <property type="molecule type" value="Genomic_DNA"/>
</dbReference>
<name>A0AAV4P3L9_CAEEX</name>
<sequence>MVLQSSRMKLSLAVLENFKYDLLRDLISQCTMPKTPQQVHSIKILLQKSILSPSYEFAHVDKCCGRSGFGRRRKALTSENQHFHLNRWANQNLTVIPNCYRYHGLFSALFCCALVKVPLTLCCKAFKGNILSGAFNGGNAVSAHF</sequence>
<dbReference type="Proteomes" id="UP001054945">
    <property type="component" value="Unassembled WGS sequence"/>
</dbReference>
<dbReference type="AlphaFoldDB" id="A0AAV4P3L9"/>
<reference evidence="1 2" key="1">
    <citation type="submission" date="2021-06" db="EMBL/GenBank/DDBJ databases">
        <title>Caerostris extrusa draft genome.</title>
        <authorList>
            <person name="Kono N."/>
            <person name="Arakawa K."/>
        </authorList>
    </citation>
    <scope>NUCLEOTIDE SEQUENCE [LARGE SCALE GENOMIC DNA]</scope>
</reference>
<proteinExistence type="predicted"/>
<evidence type="ECO:0000313" key="1">
    <source>
        <dbReference type="EMBL" id="GIX90575.1"/>
    </source>
</evidence>
<comment type="caution">
    <text evidence="1">The sequence shown here is derived from an EMBL/GenBank/DDBJ whole genome shotgun (WGS) entry which is preliminary data.</text>
</comment>
<keyword evidence="2" id="KW-1185">Reference proteome</keyword>
<protein>
    <submittedName>
        <fullName evidence="1">Uncharacterized protein</fullName>
    </submittedName>
</protein>
<accession>A0AAV4P3L9</accession>